<gene>
    <name evidence="2" type="ORF">LCGC14_1455150</name>
</gene>
<accession>A0A0F9JGN4</accession>
<protein>
    <submittedName>
        <fullName evidence="2">Uncharacterized protein</fullName>
    </submittedName>
</protein>
<sequence length="202" mass="21577">MAETNHVIVQFLKSHKCYNAGDRAGFTPAHAKFLCDNEIAKPATRGSILRRPKKDDDGRKLEPGVRVRFFIPKEGDAIGTIVKASGRKETVTVEYDGSELELKRSELTFLTPPEPEPQTGDAVAAKRLGPSTTKPEMLPGTPVSWGEGTGEISGVIVDPREGSDTVVVNYGESDIEIAREKLTIIDGEGQGGGDGSDAGDGK</sequence>
<proteinExistence type="predicted"/>
<name>A0A0F9JGN4_9ZZZZ</name>
<evidence type="ECO:0000256" key="1">
    <source>
        <dbReference type="SAM" id="MobiDB-lite"/>
    </source>
</evidence>
<dbReference type="AlphaFoldDB" id="A0A0F9JGN4"/>
<reference evidence="2" key="1">
    <citation type="journal article" date="2015" name="Nature">
        <title>Complex archaea that bridge the gap between prokaryotes and eukaryotes.</title>
        <authorList>
            <person name="Spang A."/>
            <person name="Saw J.H."/>
            <person name="Jorgensen S.L."/>
            <person name="Zaremba-Niedzwiedzka K."/>
            <person name="Martijn J."/>
            <person name="Lind A.E."/>
            <person name="van Eijk R."/>
            <person name="Schleper C."/>
            <person name="Guy L."/>
            <person name="Ettema T.J."/>
        </authorList>
    </citation>
    <scope>NUCLEOTIDE SEQUENCE</scope>
</reference>
<comment type="caution">
    <text evidence="2">The sequence shown here is derived from an EMBL/GenBank/DDBJ whole genome shotgun (WGS) entry which is preliminary data.</text>
</comment>
<organism evidence="2">
    <name type="scientific">marine sediment metagenome</name>
    <dbReference type="NCBI Taxonomy" id="412755"/>
    <lineage>
        <taxon>unclassified sequences</taxon>
        <taxon>metagenomes</taxon>
        <taxon>ecological metagenomes</taxon>
    </lineage>
</organism>
<dbReference type="EMBL" id="LAZR01010064">
    <property type="protein sequence ID" value="KKM69014.1"/>
    <property type="molecule type" value="Genomic_DNA"/>
</dbReference>
<evidence type="ECO:0000313" key="2">
    <source>
        <dbReference type="EMBL" id="KKM69014.1"/>
    </source>
</evidence>
<feature type="region of interest" description="Disordered" evidence="1">
    <location>
        <begin position="128"/>
        <end position="161"/>
    </location>
</feature>